<keyword evidence="3" id="KW-1185">Reference proteome</keyword>
<evidence type="ECO:0000313" key="2">
    <source>
        <dbReference type="EMBL" id="THU91980.1"/>
    </source>
</evidence>
<evidence type="ECO:0000313" key="3">
    <source>
        <dbReference type="Proteomes" id="UP000297245"/>
    </source>
</evidence>
<reference evidence="2 3" key="1">
    <citation type="journal article" date="2019" name="Nat. Ecol. Evol.">
        <title>Megaphylogeny resolves global patterns of mushroom evolution.</title>
        <authorList>
            <person name="Varga T."/>
            <person name="Krizsan K."/>
            <person name="Foldi C."/>
            <person name="Dima B."/>
            <person name="Sanchez-Garcia M."/>
            <person name="Sanchez-Ramirez S."/>
            <person name="Szollosi G.J."/>
            <person name="Szarkandi J.G."/>
            <person name="Papp V."/>
            <person name="Albert L."/>
            <person name="Andreopoulos W."/>
            <person name="Angelini C."/>
            <person name="Antonin V."/>
            <person name="Barry K.W."/>
            <person name="Bougher N.L."/>
            <person name="Buchanan P."/>
            <person name="Buyck B."/>
            <person name="Bense V."/>
            <person name="Catcheside P."/>
            <person name="Chovatia M."/>
            <person name="Cooper J."/>
            <person name="Damon W."/>
            <person name="Desjardin D."/>
            <person name="Finy P."/>
            <person name="Geml J."/>
            <person name="Haridas S."/>
            <person name="Hughes K."/>
            <person name="Justo A."/>
            <person name="Karasinski D."/>
            <person name="Kautmanova I."/>
            <person name="Kiss B."/>
            <person name="Kocsube S."/>
            <person name="Kotiranta H."/>
            <person name="LaButti K.M."/>
            <person name="Lechner B.E."/>
            <person name="Liimatainen K."/>
            <person name="Lipzen A."/>
            <person name="Lukacs Z."/>
            <person name="Mihaltcheva S."/>
            <person name="Morgado L.N."/>
            <person name="Niskanen T."/>
            <person name="Noordeloos M.E."/>
            <person name="Ohm R.A."/>
            <person name="Ortiz-Santana B."/>
            <person name="Ovrebo C."/>
            <person name="Racz N."/>
            <person name="Riley R."/>
            <person name="Savchenko A."/>
            <person name="Shiryaev A."/>
            <person name="Soop K."/>
            <person name="Spirin V."/>
            <person name="Szebenyi C."/>
            <person name="Tomsovsky M."/>
            <person name="Tulloss R.E."/>
            <person name="Uehling J."/>
            <person name="Grigoriev I.V."/>
            <person name="Vagvolgyi C."/>
            <person name="Papp T."/>
            <person name="Martin F.M."/>
            <person name="Miettinen O."/>
            <person name="Hibbett D.S."/>
            <person name="Nagy L.G."/>
        </authorList>
    </citation>
    <scope>NUCLEOTIDE SEQUENCE [LARGE SCALE GENOMIC DNA]</scope>
    <source>
        <strain evidence="2 3">CBS 962.96</strain>
    </source>
</reference>
<name>A0A4S8LRX1_DENBC</name>
<evidence type="ECO:0000256" key="1">
    <source>
        <dbReference type="SAM" id="Coils"/>
    </source>
</evidence>
<organism evidence="2 3">
    <name type="scientific">Dendrothele bispora (strain CBS 962.96)</name>
    <dbReference type="NCBI Taxonomy" id="1314807"/>
    <lineage>
        <taxon>Eukaryota</taxon>
        <taxon>Fungi</taxon>
        <taxon>Dikarya</taxon>
        <taxon>Basidiomycota</taxon>
        <taxon>Agaricomycotina</taxon>
        <taxon>Agaricomycetes</taxon>
        <taxon>Agaricomycetidae</taxon>
        <taxon>Agaricales</taxon>
        <taxon>Agaricales incertae sedis</taxon>
        <taxon>Dendrothele</taxon>
    </lineage>
</organism>
<dbReference type="Proteomes" id="UP000297245">
    <property type="component" value="Unassembled WGS sequence"/>
</dbReference>
<keyword evidence="1" id="KW-0175">Coiled coil</keyword>
<gene>
    <name evidence="2" type="ORF">K435DRAFT_672963</name>
</gene>
<protein>
    <submittedName>
        <fullName evidence="2">Uncharacterized protein</fullName>
    </submittedName>
</protein>
<feature type="non-terminal residue" evidence="2">
    <location>
        <position position="1"/>
    </location>
</feature>
<sequence length="123" mass="14273">ARNQSPTTRSRDMLARQDKKVQLAATAYQEAWNAKKLLVGGDESLVGWRQLLREHIVCMEDLDEAEQKKVKAMKRKKNEAERRILNGENLVVGAREKDRVPLWIWHFSSEGELNRDEVLYQGV</sequence>
<feature type="coiled-coil region" evidence="1">
    <location>
        <begin position="62"/>
        <end position="90"/>
    </location>
</feature>
<accession>A0A4S8LRX1</accession>
<dbReference type="EMBL" id="ML179292">
    <property type="protein sequence ID" value="THU91980.1"/>
    <property type="molecule type" value="Genomic_DNA"/>
</dbReference>
<dbReference type="OrthoDB" id="3257768at2759"/>
<proteinExistence type="predicted"/>
<dbReference type="AlphaFoldDB" id="A0A4S8LRX1"/>